<evidence type="ECO:0000313" key="2">
    <source>
        <dbReference type="EMBL" id="MDZ8161548.1"/>
    </source>
</evidence>
<dbReference type="Proteomes" id="UP001291912">
    <property type="component" value="Unassembled WGS sequence"/>
</dbReference>
<dbReference type="SUPFAM" id="SSF53448">
    <property type="entry name" value="Nucleotide-diphospho-sugar transferases"/>
    <property type="match status" value="1"/>
</dbReference>
<dbReference type="GO" id="GO:0016757">
    <property type="term" value="F:glycosyltransferase activity"/>
    <property type="evidence" value="ECO:0007669"/>
    <property type="project" value="UniProtKB-KW"/>
</dbReference>
<reference evidence="2 3" key="1">
    <citation type="submission" date="2023-10" db="EMBL/GenBank/DDBJ databases">
        <title>Microbacterium xanthum sp. nov., isolated from seaweed.</title>
        <authorList>
            <person name="Lee S.D."/>
        </authorList>
    </citation>
    <scope>NUCLEOTIDE SEQUENCE [LARGE SCALE GENOMIC DNA]</scope>
    <source>
        <strain evidence="2 3">KCTC 19124</strain>
    </source>
</reference>
<dbReference type="RefSeq" id="WP_194425047.1">
    <property type="nucleotide sequence ID" value="NZ_BAAAPT010000001.1"/>
</dbReference>
<comment type="caution">
    <text evidence="2">The sequence shown here is derived from an EMBL/GenBank/DDBJ whole genome shotgun (WGS) entry which is preliminary data.</text>
</comment>
<dbReference type="CDD" id="cd00761">
    <property type="entry name" value="Glyco_tranf_GTA_type"/>
    <property type="match status" value="1"/>
</dbReference>
<accession>A0ABU5N643</accession>
<keyword evidence="3" id="KW-1185">Reference proteome</keyword>
<dbReference type="EMBL" id="JAWJYN010000001">
    <property type="protein sequence ID" value="MDZ8161548.1"/>
    <property type="molecule type" value="Genomic_DNA"/>
</dbReference>
<feature type="domain" description="Glycosyltransferase 2-like" evidence="1">
    <location>
        <begin position="20"/>
        <end position="180"/>
    </location>
</feature>
<name>A0ABU5N643_9MICO</name>
<dbReference type="InterPro" id="IPR001173">
    <property type="entry name" value="Glyco_trans_2-like"/>
</dbReference>
<protein>
    <submittedName>
        <fullName evidence="2">Glycosyltransferase family 2 protein</fullName>
        <ecNumber evidence="2">2.4.-.-</ecNumber>
    </submittedName>
</protein>
<dbReference type="InterPro" id="IPR029044">
    <property type="entry name" value="Nucleotide-diphossugar_trans"/>
</dbReference>
<keyword evidence="2" id="KW-0328">Glycosyltransferase</keyword>
<dbReference type="PANTHER" id="PTHR22916">
    <property type="entry name" value="GLYCOSYLTRANSFERASE"/>
    <property type="match status" value="1"/>
</dbReference>
<dbReference type="EC" id="2.4.-.-" evidence="2"/>
<sequence>MATSTPQSVISTSAERPLLSVVVPTHNVRPWVEETLFSLSRQQVTSMEVLVVDDGSTDGTDELVEQFARGDSRFRLLRSKVGGGGPARNLGAEVARGRYLVFCDGDDLVPDGAYRALVASLEDSGSDVVFGDYWKFSSSAMWRPTASMTAYSHAVSGTTFLEHPTLLMSRPCWNKAFRRDFWERSGITFPDAARSNDIVPMVRAYLGASTIDVISKVVYLYRDRPGSSSMTSRAGSDASLLSYLTQELECAQLIAAQRDDALSRVYAYLIYDRDGFAHLRKFYGTRDIGAPLSPEITTALRELIGIVGDIPTIDALKQLTFELTLSGDTRAARAAAILQEPPHLSVREASDLWSDLLAAVAGSPLAPTLLRPLLLAEIRRTLASEDLDDPEWSRAWERLLAAAGRFEERLIASSVPEDVRSGGDSEASAALQKRAKLGVVLTDMTGGREIVLSGTSVCSDSFLPVLIGADHQGARRIVSPRRVRVDTDSGRWTATFRARALRLFEHAHSAVVVDGAPVGLRDVAGEPRPPRRRDSIVVERWGSTLSVTRRRNWAVRGARSLVEPRAGRLVAMLRRQVGKQR</sequence>
<keyword evidence="2" id="KW-0808">Transferase</keyword>
<evidence type="ECO:0000313" key="3">
    <source>
        <dbReference type="Proteomes" id="UP001291912"/>
    </source>
</evidence>
<dbReference type="Gene3D" id="3.90.550.10">
    <property type="entry name" value="Spore Coat Polysaccharide Biosynthesis Protein SpsA, Chain A"/>
    <property type="match status" value="1"/>
</dbReference>
<organism evidence="2 3">
    <name type="scientific">Microbacterium aquimaris</name>
    <dbReference type="NCBI Taxonomy" id="459816"/>
    <lineage>
        <taxon>Bacteria</taxon>
        <taxon>Bacillati</taxon>
        <taxon>Actinomycetota</taxon>
        <taxon>Actinomycetes</taxon>
        <taxon>Micrococcales</taxon>
        <taxon>Microbacteriaceae</taxon>
        <taxon>Microbacterium</taxon>
    </lineage>
</organism>
<proteinExistence type="predicted"/>
<evidence type="ECO:0000259" key="1">
    <source>
        <dbReference type="Pfam" id="PF00535"/>
    </source>
</evidence>
<dbReference type="Pfam" id="PF00535">
    <property type="entry name" value="Glycos_transf_2"/>
    <property type="match status" value="1"/>
</dbReference>
<dbReference type="PANTHER" id="PTHR22916:SF3">
    <property type="entry name" value="UDP-GLCNAC:BETAGAL BETA-1,3-N-ACETYLGLUCOSAMINYLTRANSFERASE-LIKE PROTEIN 1"/>
    <property type="match status" value="1"/>
</dbReference>
<gene>
    <name evidence="2" type="ORF">R2Q92_06820</name>
</gene>